<accession>F4QLQ5</accession>
<organism evidence="2 3">
    <name type="scientific">Asticcacaulis biprosthecium C19</name>
    <dbReference type="NCBI Taxonomy" id="715226"/>
    <lineage>
        <taxon>Bacteria</taxon>
        <taxon>Pseudomonadati</taxon>
        <taxon>Pseudomonadota</taxon>
        <taxon>Alphaproteobacteria</taxon>
        <taxon>Caulobacterales</taxon>
        <taxon>Caulobacteraceae</taxon>
        <taxon>Asticcacaulis</taxon>
    </lineage>
</organism>
<keyword evidence="3" id="KW-1185">Reference proteome</keyword>
<proteinExistence type="predicted"/>
<sequence length="40" mass="4233">MTAAGGFKPKSPGGERKNCNCRHPAAPNYPVYDKNAVVVS</sequence>
<feature type="region of interest" description="Disordered" evidence="1">
    <location>
        <begin position="1"/>
        <end position="26"/>
    </location>
</feature>
<dbReference type="HOGENOM" id="CLU_3284157_0_0_5"/>
<name>F4QLQ5_9CAUL</name>
<dbReference type="AlphaFoldDB" id="F4QLQ5"/>
<gene>
    <name evidence="2" type="ORF">ABI_07600</name>
</gene>
<evidence type="ECO:0000256" key="1">
    <source>
        <dbReference type="SAM" id="MobiDB-lite"/>
    </source>
</evidence>
<reference evidence="3" key="1">
    <citation type="submission" date="2011-03" db="EMBL/GenBank/DDBJ databases">
        <title>Draft genome sequence of Brevundimonas diminuta.</title>
        <authorList>
            <person name="Brown P.J.B."/>
            <person name="Buechlein A."/>
            <person name="Hemmerich C."/>
            <person name="Brun Y.V."/>
        </authorList>
    </citation>
    <scope>NUCLEOTIDE SEQUENCE [LARGE SCALE GENOMIC DNA]</scope>
    <source>
        <strain evidence="3">C19</strain>
    </source>
</reference>
<protein>
    <submittedName>
        <fullName evidence="2">Uncharacterized protein</fullName>
    </submittedName>
</protein>
<dbReference type="EMBL" id="GL883077">
    <property type="protein sequence ID" value="EGF92324.1"/>
    <property type="molecule type" value="Genomic_DNA"/>
</dbReference>
<evidence type="ECO:0000313" key="2">
    <source>
        <dbReference type="EMBL" id="EGF92324.1"/>
    </source>
</evidence>
<evidence type="ECO:0000313" key="3">
    <source>
        <dbReference type="Proteomes" id="UP000006512"/>
    </source>
</evidence>
<dbReference type="Proteomes" id="UP000006512">
    <property type="component" value="Unassembled WGS sequence"/>
</dbReference>